<dbReference type="EC" id="3.4.21.89" evidence="4 7"/>
<dbReference type="PANTHER" id="PTHR43390:SF1">
    <property type="entry name" value="CHLOROPLAST PROCESSING PEPTIDASE"/>
    <property type="match status" value="1"/>
</dbReference>
<keyword evidence="11" id="KW-1185">Reference proteome</keyword>
<feature type="domain" description="Peptidase S26" evidence="9">
    <location>
        <begin position="6"/>
        <end position="181"/>
    </location>
</feature>
<keyword evidence="5 7" id="KW-0645">Protease</keyword>
<dbReference type="RefSeq" id="WP_207871774.1">
    <property type="nucleotide sequence ID" value="NZ_CP147251.1"/>
</dbReference>
<evidence type="ECO:0000256" key="7">
    <source>
        <dbReference type="RuleBase" id="RU003993"/>
    </source>
</evidence>
<keyword evidence="6 7" id="KW-0378">Hydrolase</keyword>
<dbReference type="Proteomes" id="UP000664701">
    <property type="component" value="Chromosome"/>
</dbReference>
<evidence type="ECO:0000256" key="1">
    <source>
        <dbReference type="ARBA" id="ARBA00000677"/>
    </source>
</evidence>
<dbReference type="PROSITE" id="PS00760">
    <property type="entry name" value="SPASE_I_2"/>
    <property type="match status" value="1"/>
</dbReference>
<dbReference type="PROSITE" id="PS00761">
    <property type="entry name" value="SPASE_I_3"/>
    <property type="match status" value="1"/>
</dbReference>
<dbReference type="Pfam" id="PF10502">
    <property type="entry name" value="Peptidase_S26"/>
    <property type="match status" value="1"/>
</dbReference>
<dbReference type="InterPro" id="IPR019757">
    <property type="entry name" value="Pept_S26A_signal_pept_1_Lys-AS"/>
</dbReference>
<evidence type="ECO:0000256" key="2">
    <source>
        <dbReference type="ARBA" id="ARBA00004401"/>
    </source>
</evidence>
<dbReference type="InterPro" id="IPR000223">
    <property type="entry name" value="Pept_S26A_signal_pept_1"/>
</dbReference>
<proteinExistence type="inferred from homology"/>
<dbReference type="SUPFAM" id="SSF51306">
    <property type="entry name" value="LexA/Signal peptidase"/>
    <property type="match status" value="1"/>
</dbReference>
<dbReference type="NCBIfam" id="TIGR02227">
    <property type="entry name" value="sigpep_I_bact"/>
    <property type="match status" value="1"/>
</dbReference>
<name>A0ABZ2SJD0_9ENTE</name>
<dbReference type="PANTHER" id="PTHR43390">
    <property type="entry name" value="SIGNAL PEPTIDASE I"/>
    <property type="match status" value="1"/>
</dbReference>
<evidence type="ECO:0000256" key="6">
    <source>
        <dbReference type="ARBA" id="ARBA00022801"/>
    </source>
</evidence>
<dbReference type="Gene3D" id="2.10.109.10">
    <property type="entry name" value="Umud Fragment, subunit A"/>
    <property type="match status" value="1"/>
</dbReference>
<evidence type="ECO:0000256" key="5">
    <source>
        <dbReference type="ARBA" id="ARBA00022670"/>
    </source>
</evidence>
<gene>
    <name evidence="10" type="ORF">DOK78_000171</name>
</gene>
<dbReference type="PROSITE" id="PS00501">
    <property type="entry name" value="SPASE_I_1"/>
    <property type="match status" value="1"/>
</dbReference>
<evidence type="ECO:0000256" key="4">
    <source>
        <dbReference type="ARBA" id="ARBA00013208"/>
    </source>
</evidence>
<evidence type="ECO:0000313" key="11">
    <source>
        <dbReference type="Proteomes" id="UP000664701"/>
    </source>
</evidence>
<dbReference type="InterPro" id="IPR019533">
    <property type="entry name" value="Peptidase_S26"/>
</dbReference>
<comment type="catalytic activity">
    <reaction evidence="1 7">
        <text>Cleavage of hydrophobic, N-terminal signal or leader sequences from secreted and periplasmic proteins.</text>
        <dbReference type="EC" id="3.4.21.89"/>
    </reaction>
</comment>
<evidence type="ECO:0000313" key="10">
    <source>
        <dbReference type="EMBL" id="WYJ75595.1"/>
    </source>
</evidence>
<dbReference type="InterPro" id="IPR036286">
    <property type="entry name" value="LexA/Signal_pep-like_sf"/>
</dbReference>
<comment type="subcellular location">
    <subcellularLocation>
        <location evidence="2">Cell membrane</location>
        <topology evidence="2">Single-pass type II membrane protein</topology>
    </subcellularLocation>
    <subcellularLocation>
        <location evidence="8">Membrane</location>
        <topology evidence="8">Single-pass type II membrane protein</topology>
    </subcellularLocation>
</comment>
<comment type="similarity">
    <text evidence="3 8">Belongs to the peptidase S26 family.</text>
</comment>
<protein>
    <recommendedName>
        <fullName evidence="4 7">Signal peptidase I</fullName>
        <ecNumber evidence="4 7">3.4.21.89</ecNumber>
    </recommendedName>
</protein>
<dbReference type="InterPro" id="IPR019758">
    <property type="entry name" value="Pept_S26A_signal_pept_1_CS"/>
</dbReference>
<evidence type="ECO:0000259" key="9">
    <source>
        <dbReference type="Pfam" id="PF10502"/>
    </source>
</evidence>
<accession>A0ABZ2SJD0</accession>
<evidence type="ECO:0000256" key="8">
    <source>
        <dbReference type="RuleBase" id="RU362042"/>
    </source>
</evidence>
<dbReference type="CDD" id="cd06530">
    <property type="entry name" value="S26_SPase_I"/>
    <property type="match status" value="1"/>
</dbReference>
<dbReference type="InterPro" id="IPR019756">
    <property type="entry name" value="Pept_S26A_signal_pept_1_Ser-AS"/>
</dbReference>
<reference evidence="10 11" key="1">
    <citation type="submission" date="2024-03" db="EMBL/GenBank/DDBJ databases">
        <title>The Genome Sequence of Enterococcus sp. DIV2402.</title>
        <authorList>
            <consortium name="The Broad Institute Genomics Platform"/>
            <consortium name="The Broad Institute Microbial Omics Core"/>
            <consortium name="The Broad Institute Genomic Center for Infectious Diseases"/>
            <person name="Earl A."/>
            <person name="Manson A."/>
            <person name="Gilmore M."/>
            <person name="Schwartman J."/>
            <person name="Shea T."/>
            <person name="Abouelleil A."/>
            <person name="Cao P."/>
            <person name="Chapman S."/>
            <person name="Cusick C."/>
            <person name="Young S."/>
            <person name="Neafsey D."/>
            <person name="Nusbaum C."/>
            <person name="Birren B."/>
        </authorList>
    </citation>
    <scope>NUCLEOTIDE SEQUENCE [LARGE SCALE GENOMIC DNA]</scope>
    <source>
        <strain evidence="10 11">DIV2402</strain>
    </source>
</reference>
<dbReference type="PRINTS" id="PR00727">
    <property type="entry name" value="LEADERPTASE"/>
</dbReference>
<organism evidence="10 11">
    <name type="scientific">Candidatus Enterococcus lowellii</name>
    <dbReference type="NCBI Taxonomy" id="2230877"/>
    <lineage>
        <taxon>Bacteria</taxon>
        <taxon>Bacillati</taxon>
        <taxon>Bacillota</taxon>
        <taxon>Bacilli</taxon>
        <taxon>Lactobacillales</taxon>
        <taxon>Enterococcaceae</taxon>
        <taxon>Enterococcus</taxon>
    </lineage>
</organism>
<evidence type="ECO:0000256" key="3">
    <source>
        <dbReference type="ARBA" id="ARBA00009370"/>
    </source>
</evidence>
<dbReference type="EMBL" id="CP147251">
    <property type="protein sequence ID" value="WYJ75595.1"/>
    <property type="molecule type" value="Genomic_DNA"/>
</dbReference>
<sequence>MKEFMKNWGTFIFFVVLLLILRLFVVTPVSVKGHSMDPTLADGQKLFTFQLSKIERFDIITTQEPDDLEKLAVKRVIGMPGDNVQMKNDVLTVNGEKVEETYLTEYKEKFADNKLQTEYGYNTSFQQTAERALTFTNDFSYNVPEGKYFVLGDNRLISKDSRIFGFVDESMVQGEVFMRYWPLNEISLIK</sequence>